<sequence length="263" mass="29855">MASSQTQPGVLWVSSMVANKDKLTDEKFDDWYANIHVDQVVATGGVPCAARYYAESILPPGSRPPWLLEPNFLTLYHMPDLYHRFSHAFTNLDGQTKPDQTLLDTIFANARFETRFYAHISTHFGPASGAPSDRPADLIISAALTPKPEIEADFNAWYEREHCAEIAKARGYVRTRRYKLLSAPAVLDRFTRSQNKLAPRYLAVHEFMDVDGQGFDMETLMKADETEWSKKIIPQLEVMEAGMFRMGRGFGTWSEVKNGRSRL</sequence>
<protein>
    <recommendedName>
        <fullName evidence="3">EthD domain-containing protein</fullName>
    </recommendedName>
</protein>
<name>A0A6G1GX67_9PEZI</name>
<organism evidence="1 2">
    <name type="scientific">Aulographum hederae CBS 113979</name>
    <dbReference type="NCBI Taxonomy" id="1176131"/>
    <lineage>
        <taxon>Eukaryota</taxon>
        <taxon>Fungi</taxon>
        <taxon>Dikarya</taxon>
        <taxon>Ascomycota</taxon>
        <taxon>Pezizomycotina</taxon>
        <taxon>Dothideomycetes</taxon>
        <taxon>Pleosporomycetidae</taxon>
        <taxon>Aulographales</taxon>
        <taxon>Aulographaceae</taxon>
    </lineage>
</organism>
<evidence type="ECO:0000313" key="2">
    <source>
        <dbReference type="Proteomes" id="UP000800041"/>
    </source>
</evidence>
<dbReference type="AlphaFoldDB" id="A0A6G1GX67"/>
<dbReference type="OrthoDB" id="2851338at2759"/>
<gene>
    <name evidence="1" type="ORF">K402DRAFT_334621</name>
</gene>
<accession>A0A6G1GX67</accession>
<evidence type="ECO:0000313" key="1">
    <source>
        <dbReference type="EMBL" id="KAF1985349.1"/>
    </source>
</evidence>
<dbReference type="EMBL" id="ML977162">
    <property type="protein sequence ID" value="KAF1985349.1"/>
    <property type="molecule type" value="Genomic_DNA"/>
</dbReference>
<reference evidence="1" key="1">
    <citation type="journal article" date="2020" name="Stud. Mycol.">
        <title>101 Dothideomycetes genomes: a test case for predicting lifestyles and emergence of pathogens.</title>
        <authorList>
            <person name="Haridas S."/>
            <person name="Albert R."/>
            <person name="Binder M."/>
            <person name="Bloem J."/>
            <person name="Labutti K."/>
            <person name="Salamov A."/>
            <person name="Andreopoulos B."/>
            <person name="Baker S."/>
            <person name="Barry K."/>
            <person name="Bills G."/>
            <person name="Bluhm B."/>
            <person name="Cannon C."/>
            <person name="Castanera R."/>
            <person name="Culley D."/>
            <person name="Daum C."/>
            <person name="Ezra D."/>
            <person name="Gonzalez J."/>
            <person name="Henrissat B."/>
            <person name="Kuo A."/>
            <person name="Liang C."/>
            <person name="Lipzen A."/>
            <person name="Lutzoni F."/>
            <person name="Magnuson J."/>
            <person name="Mondo S."/>
            <person name="Nolan M."/>
            <person name="Ohm R."/>
            <person name="Pangilinan J."/>
            <person name="Park H.-J."/>
            <person name="Ramirez L."/>
            <person name="Alfaro M."/>
            <person name="Sun H."/>
            <person name="Tritt A."/>
            <person name="Yoshinaga Y."/>
            <person name="Zwiers L.-H."/>
            <person name="Turgeon B."/>
            <person name="Goodwin S."/>
            <person name="Spatafora J."/>
            <person name="Crous P."/>
            <person name="Grigoriev I."/>
        </authorList>
    </citation>
    <scope>NUCLEOTIDE SEQUENCE</scope>
    <source>
        <strain evidence="1">CBS 113979</strain>
    </source>
</reference>
<proteinExistence type="predicted"/>
<dbReference type="Proteomes" id="UP000800041">
    <property type="component" value="Unassembled WGS sequence"/>
</dbReference>
<evidence type="ECO:0008006" key="3">
    <source>
        <dbReference type="Google" id="ProtNLM"/>
    </source>
</evidence>
<keyword evidence="2" id="KW-1185">Reference proteome</keyword>